<reference evidence="2" key="1">
    <citation type="journal article" date="2021" name="PeerJ">
        <title>Extensive microbial diversity within the chicken gut microbiome revealed by metagenomics and culture.</title>
        <authorList>
            <person name="Gilroy R."/>
            <person name="Ravi A."/>
            <person name="Getino M."/>
            <person name="Pursley I."/>
            <person name="Horton D.L."/>
            <person name="Alikhan N.F."/>
            <person name="Baker D."/>
            <person name="Gharbi K."/>
            <person name="Hall N."/>
            <person name="Watson M."/>
            <person name="Adriaenssens E.M."/>
            <person name="Foster-Nyarko E."/>
            <person name="Jarju S."/>
            <person name="Secka A."/>
            <person name="Antonio M."/>
            <person name="Oren A."/>
            <person name="Chaudhuri R.R."/>
            <person name="La Ragione R."/>
            <person name="Hildebrand F."/>
            <person name="Pallen M.J."/>
        </authorList>
    </citation>
    <scope>NUCLEOTIDE SEQUENCE</scope>
    <source>
        <strain evidence="2">CHK169-2315</strain>
    </source>
</reference>
<keyword evidence="1" id="KW-1133">Transmembrane helix</keyword>
<proteinExistence type="predicted"/>
<evidence type="ECO:0000256" key="1">
    <source>
        <dbReference type="SAM" id="Phobius"/>
    </source>
</evidence>
<keyword evidence="1" id="KW-0812">Transmembrane</keyword>
<evidence type="ECO:0000313" key="3">
    <source>
        <dbReference type="Proteomes" id="UP000823937"/>
    </source>
</evidence>
<sequence length="232" mass="26056">MAGQFAEALVDYSIYLIGFIALFLILGIFVFLSKFAIFRFAGRTILYSIQIVFNIIATGLLILVITGVFIGLILLGSYQFDLFLVNGESLMFGDQMLIPTAAILAACCVIGGVLGSILFSLLPLSSISFMALVYGASAFSLVAVGPIFLKEYVPAVEISFSHLLLLSLALPVVIFVYAIASGQKRKEALREMNYREQQRYLREEKRRNEKNKGLIFPWITYRKRAQKKRRYH</sequence>
<organism evidence="2 3">
    <name type="scientific">Candidatus Pseudogracilibacillus intestinigallinarum</name>
    <dbReference type="NCBI Taxonomy" id="2838742"/>
    <lineage>
        <taxon>Bacteria</taxon>
        <taxon>Bacillati</taxon>
        <taxon>Bacillota</taxon>
        <taxon>Bacilli</taxon>
        <taxon>Bacillales</taxon>
        <taxon>Bacillaceae</taxon>
        <taxon>Pseudogracilibacillus</taxon>
    </lineage>
</organism>
<feature type="transmembrane region" description="Helical" evidence="1">
    <location>
        <begin position="96"/>
        <end position="122"/>
    </location>
</feature>
<feature type="transmembrane region" description="Helical" evidence="1">
    <location>
        <begin position="129"/>
        <end position="148"/>
    </location>
</feature>
<gene>
    <name evidence="2" type="ORF">H9895_07330</name>
</gene>
<keyword evidence="1" id="KW-0472">Membrane</keyword>
<accession>A0A9D1PNZ7</accession>
<comment type="caution">
    <text evidence="2">The sequence shown here is derived from an EMBL/GenBank/DDBJ whole genome shotgun (WGS) entry which is preliminary data.</text>
</comment>
<feature type="transmembrane region" description="Helical" evidence="1">
    <location>
        <begin position="160"/>
        <end position="180"/>
    </location>
</feature>
<dbReference type="AlphaFoldDB" id="A0A9D1PNZ7"/>
<feature type="transmembrane region" description="Helical" evidence="1">
    <location>
        <begin position="44"/>
        <end position="76"/>
    </location>
</feature>
<protein>
    <submittedName>
        <fullName evidence="2">Uncharacterized protein</fullName>
    </submittedName>
</protein>
<reference evidence="2" key="2">
    <citation type="submission" date="2021-04" db="EMBL/GenBank/DDBJ databases">
        <authorList>
            <person name="Gilroy R."/>
        </authorList>
    </citation>
    <scope>NUCLEOTIDE SEQUENCE</scope>
    <source>
        <strain evidence="2">CHK169-2315</strain>
    </source>
</reference>
<dbReference type="Proteomes" id="UP000823937">
    <property type="component" value="Unassembled WGS sequence"/>
</dbReference>
<evidence type="ECO:0000313" key="2">
    <source>
        <dbReference type="EMBL" id="HIV74869.1"/>
    </source>
</evidence>
<name>A0A9D1PNZ7_9BACI</name>
<feature type="transmembrane region" description="Helical" evidence="1">
    <location>
        <begin position="12"/>
        <end position="32"/>
    </location>
</feature>
<dbReference type="EMBL" id="DXHX01000117">
    <property type="protein sequence ID" value="HIV74869.1"/>
    <property type="molecule type" value="Genomic_DNA"/>
</dbReference>